<keyword evidence="1" id="KW-0812">Transmembrane</keyword>
<reference evidence="2" key="1">
    <citation type="submission" date="2016-12" db="EMBL/GenBank/DDBJ databases">
        <title>The genomes of Aspergillus section Nigri reveals drivers in fungal speciation.</title>
        <authorList>
            <consortium name="DOE Joint Genome Institute"/>
            <person name="Vesth T.C."/>
            <person name="Nybo J."/>
            <person name="Theobald S."/>
            <person name="Brandl J."/>
            <person name="Frisvad J.C."/>
            <person name="Nielsen K.F."/>
            <person name="Lyhne E.K."/>
            <person name="Kogle M.E."/>
            <person name="Kuo A."/>
            <person name="Riley R."/>
            <person name="Clum A."/>
            <person name="Nolan M."/>
            <person name="Lipzen A."/>
            <person name="Salamov A."/>
            <person name="Henrissat B."/>
            <person name="Wiebenga A."/>
            <person name="De Vries R.P."/>
            <person name="Grigoriev I.V."/>
            <person name="Mortensen U.H."/>
            <person name="Andersen M.R."/>
            <person name="Baker S.E."/>
        </authorList>
    </citation>
    <scope>NUCLEOTIDE SEQUENCE [LARGE SCALE GENOMIC DNA]</scope>
    <source>
        <strain evidence="2">CBS 113365</strain>
    </source>
</reference>
<gene>
    <name evidence="2" type="ORF">BO88DRAFT_212341</name>
</gene>
<dbReference type="GeneID" id="37206531"/>
<feature type="transmembrane region" description="Helical" evidence="1">
    <location>
        <begin position="78"/>
        <end position="101"/>
    </location>
</feature>
<evidence type="ECO:0000313" key="2">
    <source>
        <dbReference type="EMBL" id="PYH72381.1"/>
    </source>
</evidence>
<keyword evidence="3" id="KW-1185">Reference proteome</keyword>
<feature type="transmembrane region" description="Helical" evidence="1">
    <location>
        <begin position="47"/>
        <end position="66"/>
    </location>
</feature>
<dbReference type="Proteomes" id="UP000248405">
    <property type="component" value="Unassembled WGS sequence"/>
</dbReference>
<protein>
    <submittedName>
        <fullName evidence="2">Uncharacterized protein</fullName>
    </submittedName>
</protein>
<evidence type="ECO:0000313" key="3">
    <source>
        <dbReference type="Proteomes" id="UP000248405"/>
    </source>
</evidence>
<proteinExistence type="predicted"/>
<evidence type="ECO:0000256" key="1">
    <source>
        <dbReference type="SAM" id="Phobius"/>
    </source>
</evidence>
<dbReference type="AlphaFoldDB" id="A0A319BJB0"/>
<name>A0A319BJB0_ASPVC</name>
<keyword evidence="1" id="KW-1133">Transmembrane helix</keyword>
<sequence length="111" mass="12347">MWLSSLRVVNVDSLFSSQPQGAFALSLVFSLSLSLSLSLSSSLLTHSLTLTSLGTLNFWRFLRVIVSDQASQDQSLVSWAFSIFILFILFLLSPLTTQYFARCSLSHPRSP</sequence>
<dbReference type="RefSeq" id="XP_025566175.1">
    <property type="nucleotide sequence ID" value="XM_025701939.1"/>
</dbReference>
<accession>A0A319BJB0</accession>
<dbReference type="EMBL" id="KZ821617">
    <property type="protein sequence ID" value="PYH72381.1"/>
    <property type="molecule type" value="Genomic_DNA"/>
</dbReference>
<organism evidence="2 3">
    <name type="scientific">Aspergillus vadensis (strain CBS 113365 / IMI 142717 / IBT 24658)</name>
    <dbReference type="NCBI Taxonomy" id="1448311"/>
    <lineage>
        <taxon>Eukaryota</taxon>
        <taxon>Fungi</taxon>
        <taxon>Dikarya</taxon>
        <taxon>Ascomycota</taxon>
        <taxon>Pezizomycotina</taxon>
        <taxon>Eurotiomycetes</taxon>
        <taxon>Eurotiomycetidae</taxon>
        <taxon>Eurotiales</taxon>
        <taxon>Aspergillaceae</taxon>
        <taxon>Aspergillus</taxon>
        <taxon>Aspergillus subgen. Circumdati</taxon>
    </lineage>
</organism>
<keyword evidence="1" id="KW-0472">Membrane</keyword>